<evidence type="ECO:0000259" key="8">
    <source>
        <dbReference type="PROSITE" id="PS50162"/>
    </source>
</evidence>
<gene>
    <name evidence="9" type="primary">RAD51-L3</name>
    <name evidence="9" type="ORF">Hamer_G021277</name>
</gene>
<evidence type="ECO:0000256" key="2">
    <source>
        <dbReference type="ARBA" id="ARBA00022741"/>
    </source>
</evidence>
<evidence type="ECO:0000256" key="1">
    <source>
        <dbReference type="ARBA" id="ARBA00004123"/>
    </source>
</evidence>
<keyword evidence="3" id="KW-0227">DNA damage</keyword>
<dbReference type="GO" id="GO:0033063">
    <property type="term" value="C:Rad51B-Rad51C-Rad51D-XRCC2 complex"/>
    <property type="evidence" value="ECO:0007669"/>
    <property type="project" value="TreeGrafter"/>
</dbReference>
<dbReference type="InterPro" id="IPR016467">
    <property type="entry name" value="DNA_recomb/repair_RecA-like"/>
</dbReference>
<evidence type="ECO:0000256" key="3">
    <source>
        <dbReference type="ARBA" id="ARBA00022763"/>
    </source>
</evidence>
<evidence type="ECO:0000256" key="6">
    <source>
        <dbReference type="ARBA" id="ARBA00023242"/>
    </source>
</evidence>
<dbReference type="PANTHER" id="PTHR46239">
    <property type="entry name" value="DNA REPAIR PROTEIN RAD51 HOMOLOG 3 RAD51C"/>
    <property type="match status" value="1"/>
</dbReference>
<dbReference type="PIRSF" id="PIRSF005856">
    <property type="entry name" value="Rad51"/>
    <property type="match status" value="1"/>
</dbReference>
<dbReference type="PANTHER" id="PTHR46239:SF1">
    <property type="entry name" value="DNA REPAIR PROTEIN RAD51 HOMOLOG 3"/>
    <property type="match status" value="1"/>
</dbReference>
<dbReference type="GO" id="GO:0000707">
    <property type="term" value="P:meiotic DNA recombinase assembly"/>
    <property type="evidence" value="ECO:0007669"/>
    <property type="project" value="TreeGrafter"/>
</dbReference>
<dbReference type="AlphaFoldDB" id="A0A8J5JL33"/>
<comment type="subcellular location">
    <subcellularLocation>
        <location evidence="1">Nucleus</location>
    </subcellularLocation>
</comment>
<dbReference type="CDD" id="cd19492">
    <property type="entry name" value="Rad51C"/>
    <property type="match status" value="1"/>
</dbReference>
<sequence>KKSDRLLSVLGLPATIIFKLLDADFVHDEDVQGLTPMELSSATGLTLKESAEVVRLSAASSIEQPVTILQMLKEQCEVPYIATFCEALDSLLGGGIPLRAITEIYGTPGIGKTQILQACVSVQLPSSVGGVGGEALFIDTEGSFTAGRLKDMATDAIQHAQTIGGKNVDTSDFTDISILKGIHYFRCLNYIEIVAVIKHLPSLLKSNPKMHLIVIDSIAFHFRHDFPNVKARAGLLCHMTQELIQLATKFNLAVIVTNQMTTKIECEGSSELVAALGETWGHCPTLRLALHWSGETRVATLTKAPHRRNSSVNYQVQ</sequence>
<dbReference type="GO" id="GO:0000400">
    <property type="term" value="F:four-way junction DNA binding"/>
    <property type="evidence" value="ECO:0007669"/>
    <property type="project" value="TreeGrafter"/>
</dbReference>
<dbReference type="GO" id="GO:0140664">
    <property type="term" value="F:ATP-dependent DNA damage sensor activity"/>
    <property type="evidence" value="ECO:0007669"/>
    <property type="project" value="InterPro"/>
</dbReference>
<dbReference type="GO" id="GO:0007131">
    <property type="term" value="P:reciprocal meiotic recombination"/>
    <property type="evidence" value="ECO:0007669"/>
    <property type="project" value="TreeGrafter"/>
</dbReference>
<dbReference type="PROSITE" id="PS50162">
    <property type="entry name" value="RECA_2"/>
    <property type="match status" value="1"/>
</dbReference>
<keyword evidence="6" id="KW-0539">Nucleus</keyword>
<keyword evidence="2" id="KW-0547">Nucleotide-binding</keyword>
<proteinExistence type="predicted"/>
<accession>A0A8J5JL33</accession>
<dbReference type="Gene3D" id="3.40.50.300">
    <property type="entry name" value="P-loop containing nucleotide triphosphate hydrolases"/>
    <property type="match status" value="1"/>
</dbReference>
<dbReference type="Pfam" id="PF08423">
    <property type="entry name" value="Rad51"/>
    <property type="match status" value="1"/>
</dbReference>
<reference evidence="9" key="1">
    <citation type="journal article" date="2021" name="Sci. Adv.">
        <title>The American lobster genome reveals insights on longevity, neural, and immune adaptations.</title>
        <authorList>
            <person name="Polinski J.M."/>
            <person name="Zimin A.V."/>
            <person name="Clark K.F."/>
            <person name="Kohn A.B."/>
            <person name="Sadowski N."/>
            <person name="Timp W."/>
            <person name="Ptitsyn A."/>
            <person name="Khanna P."/>
            <person name="Romanova D.Y."/>
            <person name="Williams P."/>
            <person name="Greenwood S.J."/>
            <person name="Moroz L.L."/>
            <person name="Walt D.R."/>
            <person name="Bodnar A.G."/>
        </authorList>
    </citation>
    <scope>NUCLEOTIDE SEQUENCE</scope>
    <source>
        <strain evidence="9">GMGI-L3</strain>
    </source>
</reference>
<evidence type="ECO:0000256" key="4">
    <source>
        <dbReference type="ARBA" id="ARBA00022840"/>
    </source>
</evidence>
<evidence type="ECO:0000256" key="7">
    <source>
        <dbReference type="ARBA" id="ARBA00040674"/>
    </source>
</evidence>
<name>A0A8J5JL33_HOMAM</name>
<evidence type="ECO:0000256" key="5">
    <source>
        <dbReference type="ARBA" id="ARBA00023204"/>
    </source>
</evidence>
<dbReference type="EMBL" id="JAHLQT010031318">
    <property type="protein sequence ID" value="KAG7160317.1"/>
    <property type="molecule type" value="Genomic_DNA"/>
</dbReference>
<dbReference type="Proteomes" id="UP000747542">
    <property type="component" value="Unassembled WGS sequence"/>
</dbReference>
<dbReference type="GO" id="GO:0008821">
    <property type="term" value="F:crossover junction DNA endonuclease activity"/>
    <property type="evidence" value="ECO:0007669"/>
    <property type="project" value="TreeGrafter"/>
</dbReference>
<dbReference type="SUPFAM" id="SSF52540">
    <property type="entry name" value="P-loop containing nucleoside triphosphate hydrolases"/>
    <property type="match status" value="1"/>
</dbReference>
<feature type="non-terminal residue" evidence="9">
    <location>
        <position position="317"/>
    </location>
</feature>
<keyword evidence="5" id="KW-0234">DNA repair</keyword>
<dbReference type="GO" id="GO:0005657">
    <property type="term" value="C:replication fork"/>
    <property type="evidence" value="ECO:0007669"/>
    <property type="project" value="TreeGrafter"/>
</dbReference>
<dbReference type="GO" id="GO:0033065">
    <property type="term" value="C:Rad51C-XRCC3 complex"/>
    <property type="evidence" value="ECO:0007669"/>
    <property type="project" value="TreeGrafter"/>
</dbReference>
<dbReference type="InterPro" id="IPR052093">
    <property type="entry name" value="HR_Repair_Mediator"/>
</dbReference>
<dbReference type="InterPro" id="IPR013632">
    <property type="entry name" value="Rad51_C"/>
</dbReference>
<dbReference type="InterPro" id="IPR027417">
    <property type="entry name" value="P-loop_NTPase"/>
</dbReference>
<dbReference type="InterPro" id="IPR020588">
    <property type="entry name" value="RecA_ATP-bd"/>
</dbReference>
<feature type="non-terminal residue" evidence="9">
    <location>
        <position position="1"/>
    </location>
</feature>
<evidence type="ECO:0000313" key="9">
    <source>
        <dbReference type="EMBL" id="KAG7160317.1"/>
    </source>
</evidence>
<dbReference type="GO" id="GO:0005524">
    <property type="term" value="F:ATP binding"/>
    <property type="evidence" value="ECO:0007669"/>
    <property type="project" value="UniProtKB-KW"/>
</dbReference>
<feature type="domain" description="RecA family profile 1" evidence="8">
    <location>
        <begin position="77"/>
        <end position="260"/>
    </location>
</feature>
<protein>
    <recommendedName>
        <fullName evidence="7">DNA repair protein RAD51 homolog 3</fullName>
    </recommendedName>
</protein>
<keyword evidence="4" id="KW-0067">ATP-binding</keyword>
<evidence type="ECO:0000313" key="10">
    <source>
        <dbReference type="Proteomes" id="UP000747542"/>
    </source>
</evidence>
<organism evidence="9 10">
    <name type="scientific">Homarus americanus</name>
    <name type="common">American lobster</name>
    <dbReference type="NCBI Taxonomy" id="6706"/>
    <lineage>
        <taxon>Eukaryota</taxon>
        <taxon>Metazoa</taxon>
        <taxon>Ecdysozoa</taxon>
        <taxon>Arthropoda</taxon>
        <taxon>Crustacea</taxon>
        <taxon>Multicrustacea</taxon>
        <taxon>Malacostraca</taxon>
        <taxon>Eumalacostraca</taxon>
        <taxon>Eucarida</taxon>
        <taxon>Decapoda</taxon>
        <taxon>Pleocyemata</taxon>
        <taxon>Astacidea</taxon>
        <taxon>Nephropoidea</taxon>
        <taxon>Nephropidae</taxon>
        <taxon>Homarus</taxon>
    </lineage>
</organism>
<comment type="caution">
    <text evidence="9">The sequence shown here is derived from an EMBL/GenBank/DDBJ whole genome shotgun (WGS) entry which is preliminary data.</text>
</comment>
<keyword evidence="10" id="KW-1185">Reference proteome</keyword>